<dbReference type="GO" id="GO:0046983">
    <property type="term" value="F:protein dimerization activity"/>
    <property type="evidence" value="ECO:0007669"/>
    <property type="project" value="InterPro"/>
</dbReference>
<dbReference type="Pfam" id="PF05699">
    <property type="entry name" value="Dimer_Tnp_hAT"/>
    <property type="match status" value="1"/>
</dbReference>
<evidence type="ECO:0000313" key="5">
    <source>
        <dbReference type="EMBL" id="KAK0148231.1"/>
    </source>
</evidence>
<dbReference type="Proteomes" id="UP001174136">
    <property type="component" value="Unassembled WGS sequence"/>
</dbReference>
<feature type="domain" description="Peptidoglycan recognition protein family" evidence="4">
    <location>
        <begin position="487"/>
        <end position="633"/>
    </location>
</feature>
<evidence type="ECO:0000256" key="2">
    <source>
        <dbReference type="ARBA" id="ARBA00022859"/>
    </source>
</evidence>
<evidence type="ECO:0000313" key="6">
    <source>
        <dbReference type="Proteomes" id="UP001174136"/>
    </source>
</evidence>
<accession>A0AA47P2L4</accession>
<dbReference type="InterPro" id="IPR006619">
    <property type="entry name" value="PGRP_domain_met/bac"/>
</dbReference>
<gene>
    <name evidence="5" type="primary">Pglyrp2_0</name>
    <name evidence="5" type="ORF">N1851_011841</name>
</gene>
<dbReference type="SMART" id="SM00701">
    <property type="entry name" value="PGRP"/>
    <property type="match status" value="1"/>
</dbReference>
<dbReference type="PANTHER" id="PTHR45749:SF35">
    <property type="entry name" value="AC-LIKE TRANSPOSASE-RELATED"/>
    <property type="match status" value="1"/>
</dbReference>
<name>A0AA47P2L4_MERPO</name>
<dbReference type="EMBL" id="JAOPHQ010002067">
    <property type="protein sequence ID" value="KAK0148231.1"/>
    <property type="molecule type" value="Genomic_DNA"/>
</dbReference>
<keyword evidence="6" id="KW-1185">Reference proteome</keyword>
<reference evidence="5" key="1">
    <citation type="journal article" date="2023" name="Front. Mar. Sci.">
        <title>A new Merluccius polli reference genome to investigate the effects of global change in West African waters.</title>
        <authorList>
            <person name="Mateo J.L."/>
            <person name="Blanco-Fernandez C."/>
            <person name="Garcia-Vazquez E."/>
            <person name="Machado-Schiaffino G."/>
        </authorList>
    </citation>
    <scope>NUCLEOTIDE SEQUENCE</scope>
    <source>
        <strain evidence="5">C29</strain>
        <tissue evidence="5">Fin</tissue>
    </source>
</reference>
<dbReference type="Gene3D" id="3.40.80.10">
    <property type="entry name" value="Peptidoglycan recognition protein-like"/>
    <property type="match status" value="1"/>
</dbReference>
<feature type="domain" description="N-acetylmuramoyl-L-alanine amidase" evidence="3">
    <location>
        <begin position="500"/>
        <end position="640"/>
    </location>
</feature>
<evidence type="ECO:0000259" key="3">
    <source>
        <dbReference type="SMART" id="SM00644"/>
    </source>
</evidence>
<protein>
    <submittedName>
        <fullName evidence="5">N-acetylmuramoyl-L-alanine amidase</fullName>
    </submittedName>
</protein>
<dbReference type="SUPFAM" id="SSF55846">
    <property type="entry name" value="N-acetylmuramoyl-L-alanine amidase-like"/>
    <property type="match status" value="1"/>
</dbReference>
<dbReference type="InterPro" id="IPR002502">
    <property type="entry name" value="Amidase_domain"/>
</dbReference>
<dbReference type="GO" id="GO:0009253">
    <property type="term" value="P:peptidoglycan catabolic process"/>
    <property type="evidence" value="ECO:0007669"/>
    <property type="project" value="InterPro"/>
</dbReference>
<dbReference type="InterPro" id="IPR008906">
    <property type="entry name" value="HATC_C_dom"/>
</dbReference>
<dbReference type="InterPro" id="IPR036505">
    <property type="entry name" value="Amidase/PGRP_sf"/>
</dbReference>
<dbReference type="SMART" id="SM00644">
    <property type="entry name" value="Ami_2"/>
    <property type="match status" value="1"/>
</dbReference>
<dbReference type="SUPFAM" id="SSF53098">
    <property type="entry name" value="Ribonuclease H-like"/>
    <property type="match status" value="1"/>
</dbReference>
<dbReference type="GO" id="GO:0002376">
    <property type="term" value="P:immune system process"/>
    <property type="evidence" value="ECO:0007669"/>
    <property type="project" value="UniProtKB-KW"/>
</dbReference>
<comment type="caution">
    <text evidence="5">The sequence shown here is derived from an EMBL/GenBank/DDBJ whole genome shotgun (WGS) entry which is preliminary data.</text>
</comment>
<dbReference type="CDD" id="cd06583">
    <property type="entry name" value="PGRP"/>
    <property type="match status" value="1"/>
</dbReference>
<proteinExistence type="inferred from homology"/>
<keyword evidence="2" id="KW-0391">Immunity</keyword>
<dbReference type="AlphaFoldDB" id="A0AA47P2L4"/>
<dbReference type="InterPro" id="IPR012337">
    <property type="entry name" value="RNaseH-like_sf"/>
</dbReference>
<comment type="similarity">
    <text evidence="1">Belongs to the N-acetylmuramoyl-L-alanine amidase 2 family.</text>
</comment>
<sequence length="1194" mass="134067">MVQWRLQQPLEDISPSLSHSHLYLPSSALSLAITASSNLIIRVVPLCQWTVTLAGKPLWVRMASTTPPVNAAQFKLLFSLGTEMYRLTRGSFSMMYLSASLPKRDFHTHQDVQQADPYALAHLRQPGLQLGHGVDPALAVLHHLGKQQREGADAHFRFGPSERPLQDGGLAFVSTAHLLIVYWFAPVSTAHLRNMESFISAVEQVEHSNPTLTPLALVRALRRIAGHDDPLTVHYLGASNHLPDNSLTLDQAILNASSFSFFDKAVHHMVTDQGEERGVVLAPDGTTVALAPLLLGIEAGLRARQVEVAGGASTAAGGIFPLTLGRSLGLSFLSLQDFPAAHRLGPDGCWDSVVQPRVFRLSRAPTLATDALINGGMDGAILGTDLSNLSSASQPLQTRLSETLREYYGYVLHKGRGLEEVSGHTSVKRREVSRSLLESLDLQKQVMETLVLVWKLEKTEWIALDNGVEVSVKEGLQAFTHKYWDCPPIIPRCQWGAEEYRSTPVPLSLPLPYLYIHHTYQPYSPCLSFPVCSRDMRAMQRFHQDERGWNDIGYSFVVGSDGYVYEGRGWHHRGTHTRGRNSIGYGVAIIGNYTSTLPSRYSMDLLRHRLVQCAVDGGRLAVNYTLLGHRQVVNYTSCPGDAFFSEISSWEHFGLPAIYIYMATLTNFMNQAMEISWLMAQFDPVMREHLRRIQDKEASDTYLSSRIQNEVVSLVAKCTTDAIVDRVKKAKYYSLSVVLRIVNCNLKKGIAIHEHFVINDTTGKGLFEIFLGHLEKLGLNLANCRGQSYDNGSNMQGKNQGVQKRVLDLNSKALCVPCGSHTLNLVVGDAAKSSMASVSFFGLLQRLYSLFSSSVHRWTIIKDHVKTFTVKALSTTRWECRIEAVKAVRYQFPDILKALTALEDHAKEKRDAEVASSARGIFKEMQTWPFLVSTIVWYNVLYQINKVSKLLQSPTVSVDTFRRQITAVTGFLQEFREMGFNSVKTDAREIAEEIEVEMSWPEVRKRRAIRRRRGNTGYSRRDLQTRTLVTVKERFSHMETFFKLYGFLYSKDLMKSTKEAGRLGECCHKLEQATEDVEAQDLRLEVEGAVQSFPTDISTPSEMLNHIYKENIVELYPNLSIALRLLLTLPVTVASGERSFSKLKLIKTYLRTTMTQERLSSVAVLSIEQEMRKSLDMKDVIARFADDKARKVTF</sequence>
<dbReference type="PANTHER" id="PTHR45749">
    <property type="match status" value="1"/>
</dbReference>
<dbReference type="FunFam" id="3.40.80.10:FF:000001">
    <property type="entry name" value="Peptidoglycan recognition protein 1"/>
    <property type="match status" value="1"/>
</dbReference>
<dbReference type="Pfam" id="PF01510">
    <property type="entry name" value="Amidase_2"/>
    <property type="match status" value="1"/>
</dbReference>
<dbReference type="GO" id="GO:0008270">
    <property type="term" value="F:zinc ion binding"/>
    <property type="evidence" value="ECO:0007669"/>
    <property type="project" value="InterPro"/>
</dbReference>
<dbReference type="GO" id="GO:0008745">
    <property type="term" value="F:N-acetylmuramoyl-L-alanine amidase activity"/>
    <property type="evidence" value="ECO:0007669"/>
    <property type="project" value="InterPro"/>
</dbReference>
<organism evidence="5 6">
    <name type="scientific">Merluccius polli</name>
    <name type="common">Benguela hake</name>
    <name type="synonym">Merluccius cadenati</name>
    <dbReference type="NCBI Taxonomy" id="89951"/>
    <lineage>
        <taxon>Eukaryota</taxon>
        <taxon>Metazoa</taxon>
        <taxon>Chordata</taxon>
        <taxon>Craniata</taxon>
        <taxon>Vertebrata</taxon>
        <taxon>Euteleostomi</taxon>
        <taxon>Actinopterygii</taxon>
        <taxon>Neopterygii</taxon>
        <taxon>Teleostei</taxon>
        <taxon>Neoteleostei</taxon>
        <taxon>Acanthomorphata</taxon>
        <taxon>Zeiogadaria</taxon>
        <taxon>Gadariae</taxon>
        <taxon>Gadiformes</taxon>
        <taxon>Gadoidei</taxon>
        <taxon>Merlucciidae</taxon>
        <taxon>Merluccius</taxon>
    </lineage>
</organism>
<evidence type="ECO:0000259" key="4">
    <source>
        <dbReference type="SMART" id="SM00701"/>
    </source>
</evidence>
<evidence type="ECO:0000256" key="1">
    <source>
        <dbReference type="ARBA" id="ARBA00007553"/>
    </source>
</evidence>